<feature type="region of interest" description="Disordered" evidence="2">
    <location>
        <begin position="630"/>
        <end position="656"/>
    </location>
</feature>
<accession>C3ZGQ1</accession>
<feature type="region of interest" description="Disordered" evidence="2">
    <location>
        <begin position="423"/>
        <end position="589"/>
    </location>
</feature>
<dbReference type="InParanoid" id="C3ZGQ1"/>
<organism>
    <name type="scientific">Branchiostoma floridae</name>
    <name type="common">Florida lancelet</name>
    <name type="synonym">Amphioxus</name>
    <dbReference type="NCBI Taxonomy" id="7739"/>
    <lineage>
        <taxon>Eukaryota</taxon>
        <taxon>Metazoa</taxon>
        <taxon>Chordata</taxon>
        <taxon>Cephalochordata</taxon>
        <taxon>Leptocardii</taxon>
        <taxon>Amphioxiformes</taxon>
        <taxon>Branchiostomatidae</taxon>
        <taxon>Branchiostoma</taxon>
    </lineage>
</organism>
<evidence type="ECO:0000256" key="2">
    <source>
        <dbReference type="SAM" id="MobiDB-lite"/>
    </source>
</evidence>
<proteinExistence type="predicted"/>
<dbReference type="EMBL" id="GG666620">
    <property type="protein sequence ID" value="EEN48277.1"/>
    <property type="molecule type" value="Genomic_DNA"/>
</dbReference>
<protein>
    <submittedName>
        <fullName evidence="3">Uncharacterized protein</fullName>
    </submittedName>
</protein>
<name>C3ZGQ1_BRAFL</name>
<feature type="compositionally biased region" description="Polar residues" evidence="2">
    <location>
        <begin position="538"/>
        <end position="547"/>
    </location>
</feature>
<feature type="compositionally biased region" description="Polar residues" evidence="2">
    <location>
        <begin position="636"/>
        <end position="651"/>
    </location>
</feature>
<evidence type="ECO:0000256" key="1">
    <source>
        <dbReference type="SAM" id="Coils"/>
    </source>
</evidence>
<feature type="compositionally biased region" description="Low complexity" evidence="2">
    <location>
        <begin position="469"/>
        <end position="483"/>
    </location>
</feature>
<feature type="compositionally biased region" description="Polar residues" evidence="2">
    <location>
        <begin position="484"/>
        <end position="508"/>
    </location>
</feature>
<sequence length="694" mass="74008">MAPTKDENFKGKYRFVRRDGELLHGEAAEEESANVFAEEVMKEIKDKQREKNRLLRLKHPAFNTETPRDVYQDTDGVLTRRARRDTTKEGSGEKERKTSKKRNTSARAVRKRVLSVKKSGASTEVDDQAKAYATGLNVAALTADADLTSLTFSPQATAAATGLEANVLTAQASGDTVEVDVQAKAEAKGAEVVAGNVDVRAVDEHVFVGAEAVVTGADVKVGNASVAGVKVDKRAGVTFEGKALEVKAFNVDAAGKGGGAAATVRAGGGAGSFDNSGTDKGSSSDRTRKIGATSNEIEGSLTLGGSGGDGTGLAAAVRVVEGNIGYLNVHENDKKVSLAGSGNTEVGGSETTGTIGQSDGRPRKDCISRTPTLRHIGASAGISVRQQRDGQTNGNERHQGGALAKYEDLSSYELQQRHKPFELPAITVKHSRSKHGGNRLNEETNCDADAKGFGTQKPQHRLDSDHTKQSQTTTKGKRTQTSTLPTGNQNQGEPRSTTTLSRGPPSSSRHTHLNRRRTPVRRAPGNDERKRISKSAAKGNQETSSVRSKLPPLTFNDRVLNKVASQAAPQTSQPSRPRSRKSSASKFRRSTGKLCVTDCFGNTRHPQVQKRGRSSTFNGTLLLERGHASLYGEGHSSGNGTRSDGPSSPSIPSFHGNLIDEAANKEGFDKFVEDWKTKTNYCHCCGMRGSSFTA</sequence>
<evidence type="ECO:0000313" key="3">
    <source>
        <dbReference type="EMBL" id="EEN48277.1"/>
    </source>
</evidence>
<dbReference type="AlphaFoldDB" id="C3ZGQ1"/>
<gene>
    <name evidence="3" type="ORF">BRAFLDRAFT_70997</name>
</gene>
<feature type="compositionally biased region" description="Basic residues" evidence="2">
    <location>
        <begin position="577"/>
        <end position="589"/>
    </location>
</feature>
<reference evidence="3" key="1">
    <citation type="journal article" date="2008" name="Nature">
        <title>The amphioxus genome and the evolution of the chordate karyotype.</title>
        <authorList>
            <consortium name="US DOE Joint Genome Institute (JGI-PGF)"/>
            <person name="Putnam N.H."/>
            <person name="Butts T."/>
            <person name="Ferrier D.E.K."/>
            <person name="Furlong R.F."/>
            <person name="Hellsten U."/>
            <person name="Kawashima T."/>
            <person name="Robinson-Rechavi M."/>
            <person name="Shoguchi E."/>
            <person name="Terry A."/>
            <person name="Yu J.-K."/>
            <person name="Benito-Gutierrez E.L."/>
            <person name="Dubchak I."/>
            <person name="Garcia-Fernandez J."/>
            <person name="Gibson-Brown J.J."/>
            <person name="Grigoriev I.V."/>
            <person name="Horton A.C."/>
            <person name="de Jong P.J."/>
            <person name="Jurka J."/>
            <person name="Kapitonov V.V."/>
            <person name="Kohara Y."/>
            <person name="Kuroki Y."/>
            <person name="Lindquist E."/>
            <person name="Lucas S."/>
            <person name="Osoegawa K."/>
            <person name="Pennacchio L.A."/>
            <person name="Salamov A.A."/>
            <person name="Satou Y."/>
            <person name="Sauka-Spengler T."/>
            <person name="Schmutz J."/>
            <person name="Shin-I T."/>
            <person name="Toyoda A."/>
            <person name="Bronner-Fraser M."/>
            <person name="Fujiyama A."/>
            <person name="Holland L.Z."/>
            <person name="Holland P.W.H."/>
            <person name="Satoh N."/>
            <person name="Rokhsar D.S."/>
        </authorList>
    </citation>
    <scope>NUCLEOTIDE SEQUENCE [LARGE SCALE GENOMIC DNA]</scope>
    <source>
        <strain evidence="3">S238N-H82</strain>
        <tissue evidence="3">Testes</tissue>
    </source>
</reference>
<feature type="coiled-coil region" evidence="1">
    <location>
        <begin position="27"/>
        <end position="57"/>
    </location>
</feature>
<feature type="compositionally biased region" description="Basic residues" evidence="2">
    <location>
        <begin position="97"/>
        <end position="113"/>
    </location>
</feature>
<feature type="region of interest" description="Disordered" evidence="2">
    <location>
        <begin position="266"/>
        <end position="293"/>
    </location>
</feature>
<feature type="region of interest" description="Disordered" evidence="2">
    <location>
        <begin position="65"/>
        <end position="113"/>
    </location>
</feature>
<keyword evidence="1" id="KW-0175">Coiled coil</keyword>
<feature type="region of interest" description="Disordered" evidence="2">
    <location>
        <begin position="338"/>
        <end position="399"/>
    </location>
</feature>
<feature type="compositionally biased region" description="Basic and acidic residues" evidence="2">
    <location>
        <begin position="84"/>
        <end position="96"/>
    </location>
</feature>
<feature type="compositionally biased region" description="Polar residues" evidence="2">
    <location>
        <begin position="340"/>
        <end position="357"/>
    </location>
</feature>
<feature type="compositionally biased region" description="Basic residues" evidence="2">
    <location>
        <begin position="509"/>
        <end position="520"/>
    </location>
</feature>